<dbReference type="Gene3D" id="3.30.230.10">
    <property type="match status" value="1"/>
</dbReference>
<evidence type="ECO:0000256" key="6">
    <source>
        <dbReference type="ARBA" id="ARBA00022840"/>
    </source>
</evidence>
<dbReference type="SUPFAM" id="SSF55060">
    <property type="entry name" value="GHMP Kinase, C-terminal domain"/>
    <property type="match status" value="1"/>
</dbReference>
<dbReference type="Proteomes" id="UP001461498">
    <property type="component" value="Unassembled WGS sequence"/>
</dbReference>
<dbReference type="PRINTS" id="PR00473">
    <property type="entry name" value="GALCTOKINASE"/>
</dbReference>
<evidence type="ECO:0000256" key="4">
    <source>
        <dbReference type="ARBA" id="ARBA00022741"/>
    </source>
</evidence>
<dbReference type="InterPro" id="IPR036554">
    <property type="entry name" value="GHMP_kinase_C_sf"/>
</dbReference>
<keyword evidence="2" id="KW-0808">Transferase</keyword>
<dbReference type="InterPro" id="IPR019539">
    <property type="entry name" value="GalKase_N"/>
</dbReference>
<evidence type="ECO:0000256" key="3">
    <source>
        <dbReference type="ARBA" id="ARBA00022723"/>
    </source>
</evidence>
<proteinExistence type="inferred from homology"/>
<dbReference type="InterPro" id="IPR013750">
    <property type="entry name" value="GHMP_kinase_C_dom"/>
</dbReference>
<keyword evidence="3" id="KW-0479">Metal-binding</keyword>
<feature type="domain" description="Galactokinase N-terminal" evidence="11">
    <location>
        <begin position="18"/>
        <end position="66"/>
    </location>
</feature>
<dbReference type="PRINTS" id="PR00959">
    <property type="entry name" value="MEVGALKINASE"/>
</dbReference>
<dbReference type="InterPro" id="IPR019741">
    <property type="entry name" value="Galactokinase_CS"/>
</dbReference>
<evidence type="ECO:0000313" key="12">
    <source>
        <dbReference type="EMBL" id="KAK9502484.1"/>
    </source>
</evidence>
<dbReference type="InterPro" id="IPR020568">
    <property type="entry name" value="Ribosomal_Su5_D2-typ_SF"/>
</dbReference>
<evidence type="ECO:0000256" key="8">
    <source>
        <dbReference type="ARBA" id="ARBA00023277"/>
    </source>
</evidence>
<dbReference type="Pfam" id="PF08544">
    <property type="entry name" value="GHMP_kinases_C"/>
    <property type="match status" value="1"/>
</dbReference>
<comment type="caution">
    <text evidence="12">The sequence shown here is derived from an EMBL/GenBank/DDBJ whole genome shotgun (WGS) entry which is preliminary data.</text>
</comment>
<evidence type="ECO:0000256" key="1">
    <source>
        <dbReference type="ARBA" id="ARBA00006566"/>
    </source>
</evidence>
<accession>A0AAW1CXT0</accession>
<dbReference type="Gene3D" id="3.30.70.890">
    <property type="entry name" value="GHMP kinase, C-terminal domain"/>
    <property type="match status" value="1"/>
</dbReference>
<dbReference type="PIRSF" id="PIRSF000530">
    <property type="entry name" value="Galactokinase"/>
    <property type="match status" value="1"/>
</dbReference>
<evidence type="ECO:0000256" key="5">
    <source>
        <dbReference type="ARBA" id="ARBA00022777"/>
    </source>
</evidence>
<keyword evidence="8" id="KW-0119">Carbohydrate metabolism</keyword>
<dbReference type="FunFam" id="3.30.70.890:FF:000001">
    <property type="entry name" value="Galactokinase"/>
    <property type="match status" value="1"/>
</dbReference>
<evidence type="ECO:0000313" key="13">
    <source>
        <dbReference type="Proteomes" id="UP001461498"/>
    </source>
</evidence>
<dbReference type="GO" id="GO:0004335">
    <property type="term" value="F:galactokinase activity"/>
    <property type="evidence" value="ECO:0007669"/>
    <property type="project" value="InterPro"/>
</dbReference>
<reference evidence="12 13" key="1">
    <citation type="submission" date="2022-12" db="EMBL/GenBank/DDBJ databases">
        <title>Chromosome-level genome assembly of true bugs.</title>
        <authorList>
            <person name="Ma L."/>
            <person name="Li H."/>
        </authorList>
    </citation>
    <scope>NUCLEOTIDE SEQUENCE [LARGE SCALE GENOMIC DNA]</scope>
    <source>
        <strain evidence="12">Lab_2022b</strain>
    </source>
</reference>
<dbReference type="GO" id="GO:0005829">
    <property type="term" value="C:cytosol"/>
    <property type="evidence" value="ECO:0007669"/>
    <property type="project" value="TreeGrafter"/>
</dbReference>
<evidence type="ECO:0008006" key="14">
    <source>
        <dbReference type="Google" id="ProtNLM"/>
    </source>
</evidence>
<dbReference type="Pfam" id="PF00288">
    <property type="entry name" value="GHMP_kinases_N"/>
    <property type="match status" value="1"/>
</dbReference>
<keyword evidence="6" id="KW-0067">ATP-binding</keyword>
<feature type="domain" description="GHMP kinase C-terminal" evidence="10">
    <location>
        <begin position="291"/>
        <end position="372"/>
    </location>
</feature>
<dbReference type="EMBL" id="JAPXFL010000008">
    <property type="protein sequence ID" value="KAK9502484.1"/>
    <property type="molecule type" value="Genomic_DNA"/>
</dbReference>
<dbReference type="InterPro" id="IPR006204">
    <property type="entry name" value="GHMP_kinase_N_dom"/>
</dbReference>
<name>A0AAW1CXT0_9HEMI</name>
<dbReference type="PROSITE" id="PS00106">
    <property type="entry name" value="GALACTOKINASE"/>
    <property type="match status" value="1"/>
</dbReference>
<dbReference type="NCBIfam" id="TIGR00131">
    <property type="entry name" value="gal_kin"/>
    <property type="match status" value="1"/>
</dbReference>
<dbReference type="InterPro" id="IPR006203">
    <property type="entry name" value="GHMP_knse_ATP-bd_CS"/>
</dbReference>
<keyword evidence="7" id="KW-0460">Magnesium</keyword>
<dbReference type="GO" id="GO:0005524">
    <property type="term" value="F:ATP binding"/>
    <property type="evidence" value="ECO:0007669"/>
    <property type="project" value="UniProtKB-KW"/>
</dbReference>
<protein>
    <recommendedName>
        <fullName evidence="14">Galactokinase</fullName>
    </recommendedName>
</protein>
<dbReference type="InterPro" id="IPR006206">
    <property type="entry name" value="Mevalonate/galactokinase"/>
</dbReference>
<keyword evidence="13" id="KW-1185">Reference proteome</keyword>
<dbReference type="FunFam" id="3.30.230.10:FF:000040">
    <property type="entry name" value="Galactokinase 1"/>
    <property type="match status" value="1"/>
</dbReference>
<evidence type="ECO:0000256" key="2">
    <source>
        <dbReference type="ARBA" id="ARBA00022679"/>
    </source>
</evidence>
<dbReference type="PANTHER" id="PTHR10457">
    <property type="entry name" value="MEVALONATE KINASE/GALACTOKINASE"/>
    <property type="match status" value="1"/>
</dbReference>
<dbReference type="InterPro" id="IPR000705">
    <property type="entry name" value="Galactokinase"/>
</dbReference>
<dbReference type="AlphaFoldDB" id="A0AAW1CXT0"/>
<organism evidence="12 13">
    <name type="scientific">Rhynocoris fuscipes</name>
    <dbReference type="NCBI Taxonomy" id="488301"/>
    <lineage>
        <taxon>Eukaryota</taxon>
        <taxon>Metazoa</taxon>
        <taxon>Ecdysozoa</taxon>
        <taxon>Arthropoda</taxon>
        <taxon>Hexapoda</taxon>
        <taxon>Insecta</taxon>
        <taxon>Pterygota</taxon>
        <taxon>Neoptera</taxon>
        <taxon>Paraneoptera</taxon>
        <taxon>Hemiptera</taxon>
        <taxon>Heteroptera</taxon>
        <taxon>Panheteroptera</taxon>
        <taxon>Cimicomorpha</taxon>
        <taxon>Reduviidae</taxon>
        <taxon>Harpactorinae</taxon>
        <taxon>Harpactorini</taxon>
        <taxon>Rhynocoris</taxon>
    </lineage>
</organism>
<dbReference type="SUPFAM" id="SSF54211">
    <property type="entry name" value="Ribosomal protein S5 domain 2-like"/>
    <property type="match status" value="1"/>
</dbReference>
<dbReference type="PANTHER" id="PTHR10457:SF7">
    <property type="entry name" value="GALACTOKINASE-RELATED"/>
    <property type="match status" value="1"/>
</dbReference>
<keyword evidence="5" id="KW-0418">Kinase</keyword>
<comment type="similarity">
    <text evidence="1">Belongs to the GHMP kinase family. GalK subfamily.</text>
</comment>
<feature type="domain" description="GHMP kinase N-terminal" evidence="9">
    <location>
        <begin position="107"/>
        <end position="194"/>
    </location>
</feature>
<sequence length="402" mass="44467">MECEKKCLLPNLLRFAIESFRARFNVDPTVAAFAPGRVNLIGEHTDYNDGFVLPIALPMGTIIAGALNNSTKVCVRSLSHLIGDKVDVEFELPESGKVEKEQIKWVNYVKGVVAFFKGGVHDGFDAIIVSSVPVGGGLSSSAALEVSTYNFLEALTGQYNNDLKDKALRCQKAEHLYADMPCGIMDQFISIMGKHGHALLLDCRSMQTTNVPFKATQEVVLITNSNVKHELSNSEYPIRRKQCEEAARILRVKSLRDVNLETLLKFKHQLPPINFKRAHHVVTEIERTTGAAEALNRNDFVTFGKLMIKSHESLRDDYEVSCPELDQLVDIAVSVKGVYGSRMTGGGFGGCTVTLVRQDAVELVIRNIKNKYTGNPTFYICSPAEGASVLDIKTELSSYKYL</sequence>
<dbReference type="PROSITE" id="PS00627">
    <property type="entry name" value="GHMP_KINASES_ATP"/>
    <property type="match status" value="1"/>
</dbReference>
<keyword evidence="4" id="KW-0547">Nucleotide-binding</keyword>
<gene>
    <name evidence="12" type="ORF">O3M35_011255</name>
</gene>
<evidence type="ECO:0000259" key="10">
    <source>
        <dbReference type="Pfam" id="PF08544"/>
    </source>
</evidence>
<evidence type="ECO:0000259" key="9">
    <source>
        <dbReference type="Pfam" id="PF00288"/>
    </source>
</evidence>
<dbReference type="GO" id="GO:0006012">
    <property type="term" value="P:galactose metabolic process"/>
    <property type="evidence" value="ECO:0007669"/>
    <property type="project" value="InterPro"/>
</dbReference>
<dbReference type="Pfam" id="PF10509">
    <property type="entry name" value="GalKase_gal_bdg"/>
    <property type="match status" value="1"/>
</dbReference>
<evidence type="ECO:0000259" key="11">
    <source>
        <dbReference type="Pfam" id="PF10509"/>
    </source>
</evidence>
<evidence type="ECO:0000256" key="7">
    <source>
        <dbReference type="ARBA" id="ARBA00022842"/>
    </source>
</evidence>
<dbReference type="InterPro" id="IPR014721">
    <property type="entry name" value="Ribsml_uS5_D2-typ_fold_subgr"/>
</dbReference>
<dbReference type="GO" id="GO:0046872">
    <property type="term" value="F:metal ion binding"/>
    <property type="evidence" value="ECO:0007669"/>
    <property type="project" value="UniProtKB-KW"/>
</dbReference>